<keyword evidence="2" id="KW-0067">ATP-binding</keyword>
<organism evidence="2 3">
    <name type="scientific">Nocardia amamiensis</name>
    <dbReference type="NCBI Taxonomy" id="404578"/>
    <lineage>
        <taxon>Bacteria</taxon>
        <taxon>Bacillati</taxon>
        <taxon>Actinomycetota</taxon>
        <taxon>Actinomycetes</taxon>
        <taxon>Mycobacteriales</taxon>
        <taxon>Nocardiaceae</taxon>
        <taxon>Nocardia</taxon>
    </lineage>
</organism>
<name>A0ABS0CRR8_9NOCA</name>
<gene>
    <name evidence="2" type="ORF">IU459_15770</name>
</gene>
<protein>
    <submittedName>
        <fullName evidence="2">ATP-binding protein</fullName>
    </submittedName>
</protein>
<dbReference type="GO" id="GO:0005524">
    <property type="term" value="F:ATP binding"/>
    <property type="evidence" value="ECO:0007669"/>
    <property type="project" value="UniProtKB-KW"/>
</dbReference>
<dbReference type="InterPro" id="IPR007421">
    <property type="entry name" value="Schlafen_AlbA_2_dom"/>
</dbReference>
<feature type="domain" description="Schlafen AlbA-2" evidence="1">
    <location>
        <begin position="22"/>
        <end position="151"/>
    </location>
</feature>
<dbReference type="EMBL" id="JADLQX010000010">
    <property type="protein sequence ID" value="MBF6298991.1"/>
    <property type="molecule type" value="Genomic_DNA"/>
</dbReference>
<keyword evidence="2" id="KW-0547">Nucleotide-binding</keyword>
<evidence type="ECO:0000259" key="1">
    <source>
        <dbReference type="Pfam" id="PF04326"/>
    </source>
</evidence>
<dbReference type="Gene3D" id="3.30.950.30">
    <property type="entry name" value="Schlafen, AAA domain"/>
    <property type="match status" value="1"/>
</dbReference>
<evidence type="ECO:0000313" key="3">
    <source>
        <dbReference type="Proteomes" id="UP000702209"/>
    </source>
</evidence>
<reference evidence="2 3" key="1">
    <citation type="submission" date="2020-10" db="EMBL/GenBank/DDBJ databases">
        <title>Identification of Nocardia species via Next-generation sequencing and recognition of intraspecies genetic diversity.</title>
        <authorList>
            <person name="Li P."/>
            <person name="Li P."/>
            <person name="Lu B."/>
        </authorList>
    </citation>
    <scope>NUCLEOTIDE SEQUENCE [LARGE SCALE GENOMIC DNA]</scope>
    <source>
        <strain evidence="2 3">BJ06-0157</strain>
    </source>
</reference>
<comment type="caution">
    <text evidence="2">The sequence shown here is derived from an EMBL/GenBank/DDBJ whole genome shotgun (WGS) entry which is preliminary data.</text>
</comment>
<sequence length="429" mass="48298">MTESVSDNFPTLVRQLLDRQAESRSLDYKAPMSFGPAKKDKGKILQDIVALSNTRDGGYVLIGVEQTGGRFVPAGISAEQAASFDPTRIGEFAKNHFSLLPEVSSHVVAIDGIDLLLLRVGEFDNEPIVCTKDLHDENSKAILRAGSIYVRTVDARSIAIDSGESMRAFLDLAVQKRGEALLTQIRGLVGSPLIIEASGPPDAYQSEIASAADLYSKEELTSPKAYWYVEILPRVYDKERVPTVVRLKEIRRESVVSLRGWDFPHVDRENDHIFEDGIQSVTHWAHYHEAHRFYRSGLFTWRSLISEDFTDRYAGSISYVSAIYTITEYFVFASRCAALVADSGDFIIHLGVTGLKDHVLRSDPGIFFHDYSTGAERFDRSYDVSLEELRSSHLDLAADAARRLFDLYGLDITLDVIREWQEKFTNRRF</sequence>
<dbReference type="Proteomes" id="UP000702209">
    <property type="component" value="Unassembled WGS sequence"/>
</dbReference>
<dbReference type="Pfam" id="PF04326">
    <property type="entry name" value="SLFN_AlbA_2"/>
    <property type="match status" value="1"/>
</dbReference>
<accession>A0ABS0CRR8</accession>
<keyword evidence="3" id="KW-1185">Reference proteome</keyword>
<dbReference type="InterPro" id="IPR038461">
    <property type="entry name" value="Schlafen_AlbA_2_dom_sf"/>
</dbReference>
<evidence type="ECO:0000313" key="2">
    <source>
        <dbReference type="EMBL" id="MBF6298991.1"/>
    </source>
</evidence>
<proteinExistence type="predicted"/>
<dbReference type="RefSeq" id="WP_267469812.1">
    <property type="nucleotide sequence ID" value="NZ_JADLQX010000010.1"/>
</dbReference>